<keyword evidence="3" id="KW-1185">Reference proteome</keyword>
<feature type="domain" description="Lnb N-terminal periplasmic" evidence="1">
    <location>
        <begin position="56"/>
        <end position="160"/>
    </location>
</feature>
<dbReference type="Proteomes" id="UP000286947">
    <property type="component" value="Unassembled WGS sequence"/>
</dbReference>
<protein>
    <recommendedName>
        <fullName evidence="1">Lnb N-terminal periplasmic domain-containing protein</fullName>
    </recommendedName>
</protein>
<organism evidence="2 3">
    <name type="scientific">Saezia sanguinis</name>
    <dbReference type="NCBI Taxonomy" id="1965230"/>
    <lineage>
        <taxon>Bacteria</taxon>
        <taxon>Pseudomonadati</taxon>
        <taxon>Pseudomonadota</taxon>
        <taxon>Betaproteobacteria</taxon>
        <taxon>Burkholderiales</taxon>
        <taxon>Saeziaceae</taxon>
        <taxon>Saezia</taxon>
    </lineage>
</organism>
<evidence type="ECO:0000313" key="3">
    <source>
        <dbReference type="Proteomes" id="UP000286947"/>
    </source>
</evidence>
<dbReference type="RefSeq" id="WP_126979303.1">
    <property type="nucleotide sequence ID" value="NZ_PQSP01000002.1"/>
</dbReference>
<comment type="caution">
    <text evidence="2">The sequence shown here is derived from an EMBL/GenBank/DDBJ whole genome shotgun (WGS) entry which is preliminary data.</text>
</comment>
<accession>A0A433SFD3</accession>
<dbReference type="EMBL" id="PQSP01000002">
    <property type="protein sequence ID" value="RUS67344.1"/>
    <property type="molecule type" value="Genomic_DNA"/>
</dbReference>
<dbReference type="OrthoDB" id="274718at2"/>
<name>A0A433SFD3_9BURK</name>
<sequence length="188" mass="21852">MLIAILAYWSTIEPSHDRVLRADVAHMPRAYINGDKVLITNFRNFEYRSVDDFISRYEEREVDLSHLVSVDFYVSYWTSGPVAHTCVNFNFDNAPPVSVSIEARFEAHEHYDPIASLFKRCKLIYVVGDEFDIVRVRTNFRNEEVYRYPIHISSEATRLRSTDLTRCLKPNKSLPGYGAMFPCAFSPR</sequence>
<gene>
    <name evidence="2" type="ORF">CUZ56_01289</name>
</gene>
<dbReference type="AlphaFoldDB" id="A0A433SFD3"/>
<dbReference type="Pfam" id="PF13387">
    <property type="entry name" value="Lnb_N"/>
    <property type="match status" value="1"/>
</dbReference>
<evidence type="ECO:0000259" key="1">
    <source>
        <dbReference type="Pfam" id="PF13387"/>
    </source>
</evidence>
<evidence type="ECO:0000313" key="2">
    <source>
        <dbReference type="EMBL" id="RUS67344.1"/>
    </source>
</evidence>
<dbReference type="InterPro" id="IPR025178">
    <property type="entry name" value="Lnb_N"/>
</dbReference>
<reference evidence="2 3" key="1">
    <citation type="submission" date="2018-01" db="EMBL/GenBank/DDBJ databases">
        <title>Saezia sanguinis gen. nov., sp. nov., in the order Burkholderiales isolated from human blood.</title>
        <authorList>
            <person name="Medina-Pascual M.J."/>
            <person name="Valdezate S."/>
            <person name="Monzon S."/>
            <person name="Cuesta I."/>
            <person name="Carrasco G."/>
            <person name="Villalon P."/>
            <person name="Saez-Nieto J.A."/>
        </authorList>
    </citation>
    <scope>NUCLEOTIDE SEQUENCE [LARGE SCALE GENOMIC DNA]</scope>
    <source>
        <strain evidence="2 3">CNM695-12</strain>
    </source>
</reference>
<proteinExistence type="predicted"/>